<evidence type="ECO:0000313" key="7">
    <source>
        <dbReference type="EMBL" id="ORX38624.1"/>
    </source>
</evidence>
<keyword evidence="6" id="KW-0460">Magnesium</keyword>
<keyword evidence="8" id="KW-1185">Reference proteome</keyword>
<name>A0A1Y1UMB0_9TREE</name>
<dbReference type="PANTHER" id="PTHR10218">
    <property type="entry name" value="GTP-BINDING PROTEIN ALPHA SUBUNIT"/>
    <property type="match status" value="1"/>
</dbReference>
<dbReference type="GO" id="GO:0046872">
    <property type="term" value="F:metal ion binding"/>
    <property type="evidence" value="ECO:0007669"/>
    <property type="project" value="UniProtKB-KW"/>
</dbReference>
<evidence type="ECO:0000313" key="8">
    <source>
        <dbReference type="Proteomes" id="UP000193218"/>
    </source>
</evidence>
<dbReference type="AlphaFoldDB" id="A0A1Y1UMB0"/>
<dbReference type="GeneID" id="33559247"/>
<reference evidence="7 8" key="1">
    <citation type="submission" date="2017-03" db="EMBL/GenBank/DDBJ databases">
        <title>Widespread Adenine N6-methylation of Active Genes in Fungi.</title>
        <authorList>
            <consortium name="DOE Joint Genome Institute"/>
            <person name="Mondo S.J."/>
            <person name="Dannebaum R.O."/>
            <person name="Kuo R.C."/>
            <person name="Louie K.B."/>
            <person name="Bewick A.J."/>
            <person name="Labutti K."/>
            <person name="Haridas S."/>
            <person name="Kuo A."/>
            <person name="Salamov A."/>
            <person name="Ahrendt S.R."/>
            <person name="Lau R."/>
            <person name="Bowen B.P."/>
            <person name="Lipzen A."/>
            <person name="Sullivan W."/>
            <person name="Andreopoulos W.B."/>
            <person name="Clum A."/>
            <person name="Lindquist E."/>
            <person name="Daum C."/>
            <person name="Northen T.R."/>
            <person name="Ramamoorthy G."/>
            <person name="Schmitz R.J."/>
            <person name="Gryganskyi A."/>
            <person name="Culley D."/>
            <person name="Magnuson J."/>
            <person name="James T.Y."/>
            <person name="O'Malley M.A."/>
            <person name="Stajich J.E."/>
            <person name="Spatafora J.W."/>
            <person name="Visel A."/>
            <person name="Grigoriev I.V."/>
        </authorList>
    </citation>
    <scope>NUCLEOTIDE SEQUENCE [LARGE SCALE GENOMIC DNA]</scope>
    <source>
        <strain evidence="7 8">NRRL Y-17943</strain>
    </source>
</reference>
<dbReference type="GO" id="GO:0003924">
    <property type="term" value="F:GTPase activity"/>
    <property type="evidence" value="ECO:0007669"/>
    <property type="project" value="InterPro"/>
</dbReference>
<dbReference type="GO" id="GO:0005737">
    <property type="term" value="C:cytoplasm"/>
    <property type="evidence" value="ECO:0007669"/>
    <property type="project" value="TreeGrafter"/>
</dbReference>
<sequence length="353" mass="39925">MGACTSSPSNADPAADARSREIDRALREDEKKLAKEVKLLILGAGASGKSTVLKQMRYIHNQPFSPAEIEDYRKIVFTNVVGGMRAIIDTMDELSMAISPANRKYVSFVDQEPAINTGEPFPARYLEALRALWSDEQVQACYARAHEFALQENIPYFYAEGKLEKLFEPDYKPSDDDVLRVRAKTTGISETWFNLKDIRMRVLDVGGQRSERRKWASCFEDVTAIIFIFSLADYNAGIIEDTSSNGMMEALILWESIVNSQWFTKTNIILFANKWDLLASKIIKKDQQILPYFPDFPGKPGSANDAFRSLNRNPNREVYIHTTTAVDQENIRVILAATQDTIVKNMLQSMALI</sequence>
<organism evidence="7 8">
    <name type="scientific">Kockovaella imperatae</name>
    <dbReference type="NCBI Taxonomy" id="4999"/>
    <lineage>
        <taxon>Eukaryota</taxon>
        <taxon>Fungi</taxon>
        <taxon>Dikarya</taxon>
        <taxon>Basidiomycota</taxon>
        <taxon>Agaricomycotina</taxon>
        <taxon>Tremellomycetes</taxon>
        <taxon>Tremellales</taxon>
        <taxon>Cuniculitremaceae</taxon>
        <taxon>Kockovaella</taxon>
    </lineage>
</organism>
<evidence type="ECO:0000256" key="5">
    <source>
        <dbReference type="PIRSR" id="PIRSR601019-1"/>
    </source>
</evidence>
<dbReference type="GO" id="GO:0005525">
    <property type="term" value="F:GTP binding"/>
    <property type="evidence" value="ECO:0007669"/>
    <property type="project" value="UniProtKB-KW"/>
</dbReference>
<dbReference type="Pfam" id="PF00503">
    <property type="entry name" value="G-alpha"/>
    <property type="match status" value="1"/>
</dbReference>
<dbReference type="FunFam" id="3.40.50.300:FF:000692">
    <property type="entry name" value="Guanine nucleotide-binding protein subunit alpha"/>
    <property type="match status" value="1"/>
</dbReference>
<evidence type="ECO:0000256" key="6">
    <source>
        <dbReference type="PIRSR" id="PIRSR601019-2"/>
    </source>
</evidence>
<dbReference type="PANTHER" id="PTHR10218:SF242">
    <property type="entry name" value="GUANINE NUCLEOTIDE-BINDING PROTEIN ALPHA-1 SUBUNIT"/>
    <property type="match status" value="1"/>
</dbReference>
<keyword evidence="4" id="KW-0807">Transducer</keyword>
<proteinExistence type="predicted"/>
<dbReference type="Gene3D" id="3.40.50.300">
    <property type="entry name" value="P-loop containing nucleotide triphosphate hydrolases"/>
    <property type="match status" value="1"/>
</dbReference>
<dbReference type="SUPFAM" id="SSF52540">
    <property type="entry name" value="P-loop containing nucleoside triphosphate hydrolases"/>
    <property type="match status" value="1"/>
</dbReference>
<keyword evidence="2 5" id="KW-0547">Nucleotide-binding</keyword>
<gene>
    <name evidence="7" type="ORF">BD324DRAFT_641694</name>
</gene>
<dbReference type="InterPro" id="IPR001019">
    <property type="entry name" value="Gprotein_alpha_su"/>
</dbReference>
<dbReference type="InterPro" id="IPR027417">
    <property type="entry name" value="P-loop_NTPase"/>
</dbReference>
<evidence type="ECO:0000256" key="3">
    <source>
        <dbReference type="ARBA" id="ARBA00023134"/>
    </source>
</evidence>
<dbReference type="OrthoDB" id="5817230at2759"/>
<keyword evidence="3 5" id="KW-0342">GTP-binding</keyword>
<protein>
    <submittedName>
        <fullName evidence="7">Putative heterotrimeric G-protein GTPase</fullName>
    </submittedName>
</protein>
<dbReference type="EMBL" id="NBSH01000004">
    <property type="protein sequence ID" value="ORX38624.1"/>
    <property type="molecule type" value="Genomic_DNA"/>
</dbReference>
<dbReference type="GO" id="GO:0031683">
    <property type="term" value="F:G-protein beta/gamma-subunit complex binding"/>
    <property type="evidence" value="ECO:0007669"/>
    <property type="project" value="InterPro"/>
</dbReference>
<feature type="binding site" evidence="5">
    <location>
        <position position="325"/>
    </location>
    <ligand>
        <name>GTP</name>
        <dbReference type="ChEBI" id="CHEBI:37565"/>
    </ligand>
</feature>
<dbReference type="PRINTS" id="PR00318">
    <property type="entry name" value="GPROTEINA"/>
</dbReference>
<dbReference type="STRING" id="4999.A0A1Y1UMB0"/>
<feature type="binding site" evidence="5">
    <location>
        <begin position="273"/>
        <end position="276"/>
    </location>
    <ligand>
        <name>GTP</name>
        <dbReference type="ChEBI" id="CHEBI:37565"/>
    </ligand>
</feature>
<dbReference type="InterPro" id="IPR011025">
    <property type="entry name" value="GproteinA_insert"/>
</dbReference>
<comment type="caution">
    <text evidence="7">The sequence shown here is derived from an EMBL/GenBank/DDBJ whole genome shotgun (WGS) entry which is preliminary data.</text>
</comment>
<evidence type="ECO:0000256" key="4">
    <source>
        <dbReference type="ARBA" id="ARBA00023224"/>
    </source>
</evidence>
<feature type="binding site" evidence="5">
    <location>
        <begin position="179"/>
        <end position="185"/>
    </location>
    <ligand>
        <name>GTP</name>
        <dbReference type="ChEBI" id="CHEBI:37565"/>
    </ligand>
</feature>
<dbReference type="GO" id="GO:0001664">
    <property type="term" value="F:G protein-coupled receptor binding"/>
    <property type="evidence" value="ECO:0007669"/>
    <property type="project" value="TreeGrafter"/>
</dbReference>
<dbReference type="PROSITE" id="PS51882">
    <property type="entry name" value="G_ALPHA"/>
    <property type="match status" value="1"/>
</dbReference>
<accession>A0A1Y1UMB0</accession>
<dbReference type="GO" id="GO:0005834">
    <property type="term" value="C:heterotrimeric G-protein complex"/>
    <property type="evidence" value="ECO:0007669"/>
    <property type="project" value="TreeGrafter"/>
</dbReference>
<dbReference type="RefSeq" id="XP_021872546.1">
    <property type="nucleotide sequence ID" value="XM_022017438.1"/>
</dbReference>
<dbReference type="Proteomes" id="UP000193218">
    <property type="component" value="Unassembled WGS sequence"/>
</dbReference>
<evidence type="ECO:0000256" key="1">
    <source>
        <dbReference type="ARBA" id="ARBA00022723"/>
    </source>
</evidence>
<dbReference type="InParanoid" id="A0A1Y1UMB0"/>
<dbReference type="GO" id="GO:0007186">
    <property type="term" value="P:G protein-coupled receptor signaling pathway"/>
    <property type="evidence" value="ECO:0007669"/>
    <property type="project" value="InterPro"/>
</dbReference>
<keyword evidence="1 6" id="KW-0479">Metal-binding</keyword>
<dbReference type="CDD" id="cd00066">
    <property type="entry name" value="G-alpha"/>
    <property type="match status" value="1"/>
</dbReference>
<dbReference type="SUPFAM" id="SSF47895">
    <property type="entry name" value="Transducin (alpha subunit), insertion domain"/>
    <property type="match status" value="1"/>
</dbReference>
<dbReference type="SMART" id="SM00275">
    <property type="entry name" value="G_alpha"/>
    <property type="match status" value="1"/>
</dbReference>
<feature type="binding site" evidence="6">
    <location>
        <position position="185"/>
    </location>
    <ligand>
        <name>Mg(2+)</name>
        <dbReference type="ChEBI" id="CHEBI:18420"/>
    </ligand>
</feature>
<feature type="binding site" evidence="6">
    <location>
        <position position="50"/>
    </location>
    <ligand>
        <name>Mg(2+)</name>
        <dbReference type="ChEBI" id="CHEBI:18420"/>
    </ligand>
</feature>
<evidence type="ECO:0000256" key="2">
    <source>
        <dbReference type="ARBA" id="ARBA00022741"/>
    </source>
</evidence>
<dbReference type="GO" id="GO:0000750">
    <property type="term" value="P:pheromone-dependent signal transduction involved in conjugation with cellular fusion"/>
    <property type="evidence" value="ECO:0007669"/>
    <property type="project" value="TreeGrafter"/>
</dbReference>
<feature type="binding site" evidence="5">
    <location>
        <begin position="204"/>
        <end position="208"/>
    </location>
    <ligand>
        <name>GTP</name>
        <dbReference type="ChEBI" id="CHEBI:37565"/>
    </ligand>
</feature>
<dbReference type="Gene3D" id="1.10.400.10">
    <property type="entry name" value="GI Alpha 1, domain 2-like"/>
    <property type="match status" value="1"/>
</dbReference>